<dbReference type="EMBL" id="DS232484">
    <property type="protein sequence ID" value="EDS42471.1"/>
    <property type="molecule type" value="Genomic_DNA"/>
</dbReference>
<dbReference type="KEGG" id="cqu:CpipJ_CPIJ015820"/>
<dbReference type="STRING" id="7176.B0X8D5"/>
<proteinExistence type="predicted"/>
<dbReference type="SUPFAM" id="SSF52029">
    <property type="entry name" value="GroEL apical domain-like"/>
    <property type="match status" value="1"/>
</dbReference>
<dbReference type="AlphaFoldDB" id="B0X8D5"/>
<dbReference type="eggNOG" id="KOG0363">
    <property type="taxonomic scope" value="Eukaryota"/>
</dbReference>
<evidence type="ECO:0000313" key="3">
    <source>
        <dbReference type="Proteomes" id="UP000002320"/>
    </source>
</evidence>
<gene>
    <name evidence="2" type="primary">6049093</name>
    <name evidence="1" type="ORF">CpipJ_CPIJ015820</name>
</gene>
<dbReference type="HOGENOM" id="CLU_2443014_0_0_1"/>
<protein>
    <submittedName>
        <fullName evidence="1">Chaperonin</fullName>
    </submittedName>
</protein>
<dbReference type="Gene3D" id="3.50.7.10">
    <property type="entry name" value="GroEL"/>
    <property type="match status" value="1"/>
</dbReference>
<reference evidence="1" key="1">
    <citation type="submission" date="2007-03" db="EMBL/GenBank/DDBJ databases">
        <title>Annotation of Culex pipiens quinquefasciatus.</title>
        <authorList>
            <consortium name="The Broad Institute Genome Sequencing Platform"/>
            <person name="Atkinson P.W."/>
            <person name="Hemingway J."/>
            <person name="Christensen B.M."/>
            <person name="Higgs S."/>
            <person name="Kodira C."/>
            <person name="Hannick L."/>
            <person name="Megy K."/>
            <person name="O'Leary S."/>
            <person name="Pearson M."/>
            <person name="Haas B.J."/>
            <person name="Mauceli E."/>
            <person name="Wortman J.R."/>
            <person name="Lee N.H."/>
            <person name="Guigo R."/>
            <person name="Stanke M."/>
            <person name="Alvarado L."/>
            <person name="Amedeo P."/>
            <person name="Antoine C.H."/>
            <person name="Arensburger P."/>
            <person name="Bidwell S.L."/>
            <person name="Crawford M."/>
            <person name="Camaro F."/>
            <person name="Devon K."/>
            <person name="Engels R."/>
            <person name="Hammond M."/>
            <person name="Howarth C."/>
            <person name="Koehrsen M."/>
            <person name="Lawson D."/>
            <person name="Montgomery P."/>
            <person name="Nene V."/>
            <person name="Nusbaum C."/>
            <person name="Puiu D."/>
            <person name="Romero-Severson J."/>
            <person name="Severson D.W."/>
            <person name="Shumway M."/>
            <person name="Sisk P."/>
            <person name="Stolte C."/>
            <person name="Zeng Q."/>
            <person name="Eisenstadt E."/>
            <person name="Fraser-Liggett C."/>
            <person name="Strausberg R."/>
            <person name="Galagan J."/>
            <person name="Birren B."/>
            <person name="Collins F.H."/>
        </authorList>
    </citation>
    <scope>NUCLEOTIDE SEQUENCE [LARGE SCALE GENOMIC DNA]</scope>
    <source>
        <strain evidence="1">JHB</strain>
    </source>
</reference>
<evidence type="ECO:0000313" key="1">
    <source>
        <dbReference type="EMBL" id="EDS42471.1"/>
    </source>
</evidence>
<dbReference type="OrthoDB" id="10259763at2759"/>
<dbReference type="EnsemblMetazoa" id="CPIJ015820-RA">
    <property type="protein sequence ID" value="CPIJ015820-PA"/>
    <property type="gene ID" value="CPIJ015820"/>
</dbReference>
<sequence length="90" mass="10162">MNISWTTLSSRIRSQQKEYFAKLVVDADSFLDEGFLLYKKPGVHQSKRIENAMILVANTPIDMDKIQVIGSSIKMVSMANIAELEVAEKE</sequence>
<evidence type="ECO:0000313" key="2">
    <source>
        <dbReference type="EnsemblMetazoa" id="CPIJ015820-PA"/>
    </source>
</evidence>
<dbReference type="Proteomes" id="UP000002320">
    <property type="component" value="Unassembled WGS sequence"/>
</dbReference>
<dbReference type="VEuPathDB" id="VectorBase:CPIJ015820"/>
<dbReference type="InterPro" id="IPR027409">
    <property type="entry name" value="GroEL-like_apical_dom_sf"/>
</dbReference>
<organism>
    <name type="scientific">Culex quinquefasciatus</name>
    <name type="common">Southern house mosquito</name>
    <name type="synonym">Culex pungens</name>
    <dbReference type="NCBI Taxonomy" id="7176"/>
    <lineage>
        <taxon>Eukaryota</taxon>
        <taxon>Metazoa</taxon>
        <taxon>Ecdysozoa</taxon>
        <taxon>Arthropoda</taxon>
        <taxon>Hexapoda</taxon>
        <taxon>Insecta</taxon>
        <taxon>Pterygota</taxon>
        <taxon>Neoptera</taxon>
        <taxon>Endopterygota</taxon>
        <taxon>Diptera</taxon>
        <taxon>Nematocera</taxon>
        <taxon>Culicoidea</taxon>
        <taxon>Culicidae</taxon>
        <taxon>Culicinae</taxon>
        <taxon>Culicini</taxon>
        <taxon>Culex</taxon>
        <taxon>Culex</taxon>
    </lineage>
</organism>
<name>B0X8D5_CULQU</name>
<keyword evidence="3" id="KW-1185">Reference proteome</keyword>
<dbReference type="VEuPathDB" id="VectorBase:CQUJHB014093"/>
<dbReference type="InParanoid" id="B0X8D5"/>
<accession>B0X8D5</accession>
<reference evidence="2" key="2">
    <citation type="submission" date="2020-05" db="UniProtKB">
        <authorList>
            <consortium name="EnsemblMetazoa"/>
        </authorList>
    </citation>
    <scope>IDENTIFICATION</scope>
    <source>
        <strain evidence="2">JHB</strain>
    </source>
</reference>